<proteinExistence type="predicted"/>
<evidence type="ECO:0000256" key="2">
    <source>
        <dbReference type="ARBA" id="ARBA00023125"/>
    </source>
</evidence>
<feature type="coiled-coil region" evidence="5">
    <location>
        <begin position="59"/>
        <end position="86"/>
    </location>
</feature>
<feature type="region of interest" description="Disordered" evidence="6">
    <location>
        <begin position="97"/>
        <end position="151"/>
    </location>
</feature>
<evidence type="ECO:0000256" key="6">
    <source>
        <dbReference type="SAM" id="MobiDB-lite"/>
    </source>
</evidence>
<organism evidence="8 9">
    <name type="scientific">Aspergillus coremiiformis</name>
    <dbReference type="NCBI Taxonomy" id="138285"/>
    <lineage>
        <taxon>Eukaryota</taxon>
        <taxon>Fungi</taxon>
        <taxon>Dikarya</taxon>
        <taxon>Ascomycota</taxon>
        <taxon>Pezizomycotina</taxon>
        <taxon>Eurotiomycetes</taxon>
        <taxon>Eurotiomycetidae</taxon>
        <taxon>Eurotiales</taxon>
        <taxon>Aspergillaceae</taxon>
        <taxon>Aspergillus</taxon>
        <taxon>Aspergillus subgen. Circumdati</taxon>
    </lineage>
</organism>
<dbReference type="SUPFAM" id="SSF57701">
    <property type="entry name" value="Zn2/Cys6 DNA-binding domain"/>
    <property type="match status" value="1"/>
</dbReference>
<keyword evidence="4" id="KW-0539">Nucleus</keyword>
<keyword evidence="5" id="KW-0175">Coiled coil</keyword>
<reference evidence="9" key="1">
    <citation type="submission" date="2019-04" db="EMBL/GenBank/DDBJ databases">
        <title>Friends and foes A comparative genomics studyof 23 Aspergillus species from section Flavi.</title>
        <authorList>
            <consortium name="DOE Joint Genome Institute"/>
            <person name="Kjaerbolling I."/>
            <person name="Vesth T."/>
            <person name="Frisvad J.C."/>
            <person name="Nybo J.L."/>
            <person name="Theobald S."/>
            <person name="Kildgaard S."/>
            <person name="Isbrandt T."/>
            <person name="Kuo A."/>
            <person name="Sato A."/>
            <person name="Lyhne E.K."/>
            <person name="Kogle M.E."/>
            <person name="Wiebenga A."/>
            <person name="Kun R.S."/>
            <person name="Lubbers R.J."/>
            <person name="Makela M.R."/>
            <person name="Barry K."/>
            <person name="Chovatia M."/>
            <person name="Clum A."/>
            <person name="Daum C."/>
            <person name="Haridas S."/>
            <person name="He G."/>
            <person name="LaButti K."/>
            <person name="Lipzen A."/>
            <person name="Mondo S."/>
            <person name="Riley R."/>
            <person name="Salamov A."/>
            <person name="Simmons B.A."/>
            <person name="Magnuson J.K."/>
            <person name="Henrissat B."/>
            <person name="Mortensen U.H."/>
            <person name="Larsen T.O."/>
            <person name="Devries R.P."/>
            <person name="Grigoriev I.V."/>
            <person name="Machida M."/>
            <person name="Baker S.E."/>
            <person name="Andersen M.R."/>
        </authorList>
    </citation>
    <scope>NUCLEOTIDE SEQUENCE [LARGE SCALE GENOMIC DNA]</scope>
    <source>
        <strain evidence="9">CBS 553.77</strain>
    </source>
</reference>
<evidence type="ECO:0000256" key="3">
    <source>
        <dbReference type="ARBA" id="ARBA00023163"/>
    </source>
</evidence>
<dbReference type="InterPro" id="IPR053178">
    <property type="entry name" value="Osmoadaptation_assoc"/>
</dbReference>
<dbReference type="PROSITE" id="PS50048">
    <property type="entry name" value="ZN2_CY6_FUNGAL_2"/>
    <property type="match status" value="1"/>
</dbReference>
<evidence type="ECO:0000256" key="5">
    <source>
        <dbReference type="SAM" id="Coils"/>
    </source>
</evidence>
<dbReference type="OrthoDB" id="3525185at2759"/>
<keyword evidence="3" id="KW-0804">Transcription</keyword>
<accession>A0A5N6Z8C9</accession>
<dbReference type="EMBL" id="ML739112">
    <property type="protein sequence ID" value="KAE8352959.1"/>
    <property type="molecule type" value="Genomic_DNA"/>
</dbReference>
<keyword evidence="1" id="KW-0805">Transcription regulation</keyword>
<gene>
    <name evidence="8" type="ORF">BDV28DRAFT_157398</name>
</gene>
<dbReference type="GO" id="GO:0009893">
    <property type="term" value="P:positive regulation of metabolic process"/>
    <property type="evidence" value="ECO:0007669"/>
    <property type="project" value="UniProtKB-ARBA"/>
</dbReference>
<dbReference type="AlphaFoldDB" id="A0A5N6Z8C9"/>
<evidence type="ECO:0000256" key="1">
    <source>
        <dbReference type="ARBA" id="ARBA00023015"/>
    </source>
</evidence>
<dbReference type="Pfam" id="PF00172">
    <property type="entry name" value="Zn_clus"/>
    <property type="match status" value="1"/>
</dbReference>
<feature type="domain" description="Zn(2)-C6 fungal-type" evidence="7">
    <location>
        <begin position="19"/>
        <end position="50"/>
    </location>
</feature>
<dbReference type="InterPro" id="IPR036864">
    <property type="entry name" value="Zn2-C6_fun-type_DNA-bd_sf"/>
</dbReference>
<dbReference type="Gene3D" id="4.10.240.10">
    <property type="entry name" value="Zn(2)-C6 fungal-type DNA-binding domain"/>
    <property type="match status" value="1"/>
</dbReference>
<dbReference type="Proteomes" id="UP000327118">
    <property type="component" value="Unassembled WGS sequence"/>
</dbReference>
<protein>
    <recommendedName>
        <fullName evidence="7">Zn(2)-C6 fungal-type domain-containing protein</fullName>
    </recommendedName>
</protein>
<dbReference type="GO" id="GO:0008270">
    <property type="term" value="F:zinc ion binding"/>
    <property type="evidence" value="ECO:0007669"/>
    <property type="project" value="InterPro"/>
</dbReference>
<evidence type="ECO:0000256" key="4">
    <source>
        <dbReference type="ARBA" id="ARBA00023242"/>
    </source>
</evidence>
<keyword evidence="9" id="KW-1185">Reference proteome</keyword>
<evidence type="ECO:0000313" key="9">
    <source>
        <dbReference type="Proteomes" id="UP000327118"/>
    </source>
</evidence>
<evidence type="ECO:0000313" key="8">
    <source>
        <dbReference type="EMBL" id="KAE8352959.1"/>
    </source>
</evidence>
<dbReference type="PROSITE" id="PS00463">
    <property type="entry name" value="ZN2_CY6_FUNGAL_1"/>
    <property type="match status" value="1"/>
</dbReference>
<dbReference type="PANTHER" id="PTHR38111">
    <property type="entry name" value="ZN(2)-C6 FUNGAL-TYPE DOMAIN-CONTAINING PROTEIN-RELATED"/>
    <property type="match status" value="1"/>
</dbReference>
<dbReference type="GO" id="GO:0003677">
    <property type="term" value="F:DNA binding"/>
    <property type="evidence" value="ECO:0007669"/>
    <property type="project" value="UniProtKB-KW"/>
</dbReference>
<dbReference type="GO" id="GO:0000981">
    <property type="term" value="F:DNA-binding transcription factor activity, RNA polymerase II-specific"/>
    <property type="evidence" value="ECO:0007669"/>
    <property type="project" value="InterPro"/>
</dbReference>
<dbReference type="InterPro" id="IPR001138">
    <property type="entry name" value="Zn2Cys6_DnaBD"/>
</dbReference>
<evidence type="ECO:0000259" key="7">
    <source>
        <dbReference type="PROSITE" id="PS50048"/>
    </source>
</evidence>
<sequence>MDTLSEAPRKTKKQRAVLSCMPCHFQKIKCNHVRPCSACCVRGRQSKCEYTVTLEDRWFIEQAQLLRRLQQRRNFLEQRILTLLSASNKTIPVYLMPQIQQSDPSKQREKQIRSRNASRRSPTTKSTCRRAVQPKRKSDEQPQHPVQSSRNLHARFTHTERCIQSLVEVFSSDINGNRTVPFWLEQAVQIRASSPLLCAAIEATSFVLMGKMASDPKSTHAGLVRYTCALRLAGAALCENVRRLHDDVFVAITLFGMIEMYEGSSKDALVKHQQGGLDLLYLRTPSNHCNGIGHSIYADLRLSWILSAILHRRTFLAHDDWKTVPFTETNPRNNLHSLLDIAAGIPLLLRRIECAAQDSHPASPCSSQNGSEPTVEEQGTYLLQRFQEWRETQTVEALPDPIETLFIVLDDFPVFEVQDSASGTHRPRDLIYSNVSTCATTISYWAFSLSVPLGRSLTWRYQYACNICRSMRFCVQNFPFSLASLSCEHEELYCTIPHF</sequence>
<name>A0A5N6Z8C9_9EURO</name>
<keyword evidence="2" id="KW-0238">DNA-binding</keyword>
<dbReference type="PANTHER" id="PTHR38111:SF2">
    <property type="entry name" value="FINGER DOMAIN PROTEIN, PUTATIVE (AFU_ORTHOLOGUE AFUA_1G01560)-RELATED"/>
    <property type="match status" value="1"/>
</dbReference>